<keyword evidence="8" id="KW-1185">Reference proteome</keyword>
<feature type="repeat" description="WD" evidence="5">
    <location>
        <begin position="224"/>
        <end position="257"/>
    </location>
</feature>
<dbReference type="PROSITE" id="PS50294">
    <property type="entry name" value="WD_REPEATS_REGION"/>
    <property type="match status" value="2"/>
</dbReference>
<evidence type="ECO:0000256" key="1">
    <source>
        <dbReference type="ARBA" id="ARBA00004123"/>
    </source>
</evidence>
<evidence type="ECO:0000256" key="4">
    <source>
        <dbReference type="ARBA" id="ARBA00023242"/>
    </source>
</evidence>
<evidence type="ECO:0000256" key="6">
    <source>
        <dbReference type="SAM" id="MobiDB-lite"/>
    </source>
</evidence>
<gene>
    <name evidence="7" type="ORF">G9C98_000082</name>
</gene>
<keyword evidence="3" id="KW-0677">Repeat</keyword>
<proteinExistence type="predicted"/>
<dbReference type="PROSITE" id="PS00678">
    <property type="entry name" value="WD_REPEATS_1"/>
    <property type="match status" value="1"/>
</dbReference>
<dbReference type="Pfam" id="PF00400">
    <property type="entry name" value="WD40"/>
    <property type="match status" value="5"/>
</dbReference>
<dbReference type="PANTHER" id="PTHR19865:SF0">
    <property type="entry name" value="U3 SMALL NUCLEOLAR RNA-INTERACTING PROTEIN 2"/>
    <property type="match status" value="1"/>
</dbReference>
<comment type="caution">
    <text evidence="7">The sequence shown here is derived from an EMBL/GenBank/DDBJ whole genome shotgun (WGS) entry which is preliminary data.</text>
</comment>
<protein>
    <recommendedName>
        <fullName evidence="9">U3 small nucleolar RNA-interacting protein 2</fullName>
    </recommendedName>
</protein>
<dbReference type="Proteomes" id="UP000729913">
    <property type="component" value="Unassembled WGS sequence"/>
</dbReference>
<evidence type="ECO:0000256" key="3">
    <source>
        <dbReference type="ARBA" id="ARBA00022737"/>
    </source>
</evidence>
<dbReference type="InterPro" id="IPR019775">
    <property type="entry name" value="WD40_repeat_CS"/>
</dbReference>
<dbReference type="InterPro" id="IPR001680">
    <property type="entry name" value="WD40_rpt"/>
</dbReference>
<dbReference type="SMART" id="SM00320">
    <property type="entry name" value="WD40"/>
    <property type="match status" value="7"/>
</dbReference>
<dbReference type="InterPro" id="IPR039241">
    <property type="entry name" value="Rrp9-like"/>
</dbReference>
<accession>A0A8J5V1H1</accession>
<keyword evidence="4" id="KW-0539">Nucleus</keyword>
<feature type="compositionally biased region" description="Acidic residues" evidence="6">
    <location>
        <begin position="19"/>
        <end position="28"/>
    </location>
</feature>
<feature type="compositionally biased region" description="Basic and acidic residues" evidence="6">
    <location>
        <begin position="1"/>
        <end position="18"/>
    </location>
</feature>
<dbReference type="GO" id="GO:0034511">
    <property type="term" value="F:U3 snoRNA binding"/>
    <property type="evidence" value="ECO:0007669"/>
    <property type="project" value="InterPro"/>
</dbReference>
<sequence length="415" mass="46812">MARATVNERLEAKGRAADFESDDEEETAEERRVRIAKLHLSKLKAEVQNEDLDDGEDIVARRLREEHLEQIGRLKKTVANNYTGHEDLIELKCKNYRDSITCLFVSSNGKFLYSGSKDGTIVKWSLSDRKKINMIGGKKNKEAKSILCMAVSSDDKFFTVGQAKSNDIKVYNPDNLTLIKNLQKHRGSVTGLAFRRDTHTLYSASEDRSVNVWNLDDMAYVESLFGHQSPITSIDAMTQERCITSGGYDRSIRLWKIVQESQLIFNDVESSSSIDSVKFINDQHFLSCGDNGQLCLWSVMKKTPKYSLAPAHGVDTTNGEPMWITSIAALFNTDLVASGSRDGNVKLWHCEESFKSFKLLFEVKITGFINCMVFTPDGKNLIVGVGQEHKAGRWWRIPEAKNRVIIIPLTKKSAK</sequence>
<feature type="repeat" description="WD" evidence="5">
    <location>
        <begin position="182"/>
        <end position="223"/>
    </location>
</feature>
<reference evidence="7" key="1">
    <citation type="submission" date="2020-03" db="EMBL/GenBank/DDBJ databases">
        <authorList>
            <person name="Chebbi M.A."/>
            <person name="Drezen J.M."/>
        </authorList>
    </citation>
    <scope>NUCLEOTIDE SEQUENCE</scope>
    <source>
        <tissue evidence="7">Whole body</tissue>
    </source>
</reference>
<dbReference type="OrthoDB" id="189968at2759"/>
<evidence type="ECO:0000256" key="2">
    <source>
        <dbReference type="ARBA" id="ARBA00022574"/>
    </source>
</evidence>
<evidence type="ECO:0000256" key="5">
    <source>
        <dbReference type="PROSITE-ProRule" id="PRU00221"/>
    </source>
</evidence>
<dbReference type="GO" id="GO:0032040">
    <property type="term" value="C:small-subunit processome"/>
    <property type="evidence" value="ECO:0007669"/>
    <property type="project" value="TreeGrafter"/>
</dbReference>
<organism evidence="7 8">
    <name type="scientific">Cotesia typhae</name>
    <dbReference type="NCBI Taxonomy" id="2053667"/>
    <lineage>
        <taxon>Eukaryota</taxon>
        <taxon>Metazoa</taxon>
        <taxon>Ecdysozoa</taxon>
        <taxon>Arthropoda</taxon>
        <taxon>Hexapoda</taxon>
        <taxon>Insecta</taxon>
        <taxon>Pterygota</taxon>
        <taxon>Neoptera</taxon>
        <taxon>Endopterygota</taxon>
        <taxon>Hymenoptera</taxon>
        <taxon>Apocrita</taxon>
        <taxon>Ichneumonoidea</taxon>
        <taxon>Braconidae</taxon>
        <taxon>Microgastrinae</taxon>
        <taxon>Cotesia</taxon>
    </lineage>
</organism>
<dbReference type="PROSITE" id="PS50082">
    <property type="entry name" value="WD_REPEATS_2"/>
    <property type="match status" value="4"/>
</dbReference>
<dbReference type="EMBL" id="JAAOIC020000003">
    <property type="protein sequence ID" value="KAG8042091.1"/>
    <property type="molecule type" value="Genomic_DNA"/>
</dbReference>
<dbReference type="AlphaFoldDB" id="A0A8J5V1H1"/>
<dbReference type="CDD" id="cd00200">
    <property type="entry name" value="WD40"/>
    <property type="match status" value="1"/>
</dbReference>
<evidence type="ECO:0008006" key="9">
    <source>
        <dbReference type="Google" id="ProtNLM"/>
    </source>
</evidence>
<dbReference type="FunFam" id="2.130.10.10:FF:000509">
    <property type="entry name" value="U3 small nucleolar RNA-interacting protein"/>
    <property type="match status" value="1"/>
</dbReference>
<evidence type="ECO:0000313" key="7">
    <source>
        <dbReference type="EMBL" id="KAG8042091.1"/>
    </source>
</evidence>
<feature type="repeat" description="WD" evidence="5">
    <location>
        <begin position="93"/>
        <end position="134"/>
    </location>
</feature>
<feature type="repeat" description="WD" evidence="5">
    <location>
        <begin position="317"/>
        <end position="348"/>
    </location>
</feature>
<feature type="region of interest" description="Disordered" evidence="6">
    <location>
        <begin position="1"/>
        <end position="28"/>
    </location>
</feature>
<evidence type="ECO:0000313" key="8">
    <source>
        <dbReference type="Proteomes" id="UP000729913"/>
    </source>
</evidence>
<reference evidence="7" key="2">
    <citation type="submission" date="2021-04" db="EMBL/GenBank/DDBJ databases">
        <title>Genome-wide patterns of bracovirus chromosomal integration into multiple host tissues during parasitism.</title>
        <authorList>
            <person name="Chebbi M.A.C."/>
        </authorList>
    </citation>
    <scope>NUCLEOTIDE SEQUENCE</scope>
    <source>
        <tissue evidence="7">Whole body</tissue>
    </source>
</reference>
<keyword evidence="2 5" id="KW-0853">WD repeat</keyword>
<comment type="subcellular location">
    <subcellularLocation>
        <location evidence="1">Nucleus</location>
    </subcellularLocation>
</comment>
<dbReference type="PANTHER" id="PTHR19865">
    <property type="entry name" value="U3 SMALL NUCLEOLAR RNA INTERACTING PROTEIN 2"/>
    <property type="match status" value="1"/>
</dbReference>
<name>A0A8J5V1H1_9HYME</name>